<gene>
    <name evidence="1" type="ORF">BHM03_00017971</name>
</gene>
<sequence length="121" mass="12858">MDCPNPSCSLLPPLRRRRRPCAGAGYPCPQAAAPTVGATAPAGDCPGHWGHPLRADRWRLPLAGWPLAVTPCGRPATGRPCERRAASDSACGWLLALGASSHPLVEGLHRSRSPLCREPWP</sequence>
<name>A0A445MF60_ENSVE</name>
<evidence type="ECO:0000313" key="1">
    <source>
        <dbReference type="EMBL" id="RZR72849.1"/>
    </source>
</evidence>
<organism evidence="1">
    <name type="scientific">Ensete ventricosum</name>
    <name type="common">Abyssinian banana</name>
    <name type="synonym">Musa ensete</name>
    <dbReference type="NCBI Taxonomy" id="4639"/>
    <lineage>
        <taxon>Eukaryota</taxon>
        <taxon>Viridiplantae</taxon>
        <taxon>Streptophyta</taxon>
        <taxon>Embryophyta</taxon>
        <taxon>Tracheophyta</taxon>
        <taxon>Spermatophyta</taxon>
        <taxon>Magnoliopsida</taxon>
        <taxon>Liliopsida</taxon>
        <taxon>Zingiberales</taxon>
        <taxon>Musaceae</taxon>
        <taxon>Ensete</taxon>
    </lineage>
</organism>
<dbReference type="AlphaFoldDB" id="A0A445MF60"/>
<dbReference type="EMBL" id="KV875766">
    <property type="protein sequence ID" value="RZR72849.1"/>
    <property type="molecule type" value="Genomic_DNA"/>
</dbReference>
<accession>A0A445MF60</accession>
<protein>
    <submittedName>
        <fullName evidence="1">Uncharacterized protein</fullName>
    </submittedName>
</protein>
<dbReference type="Proteomes" id="UP000290560">
    <property type="component" value="Unassembled WGS sequence"/>
</dbReference>
<reference evidence="1" key="1">
    <citation type="journal article" date="2018" name="Data Brief">
        <title>Genome sequence data from 17 accessions of Ensete ventricosum, a staple food crop for millions in Ethiopia.</title>
        <authorList>
            <person name="Yemataw Z."/>
            <person name="Muzemil S."/>
            <person name="Ambachew D."/>
            <person name="Tripathi L."/>
            <person name="Tesfaye K."/>
            <person name="Chala A."/>
            <person name="Farbos A."/>
            <person name="O'Neill P."/>
            <person name="Moore K."/>
            <person name="Grant M."/>
            <person name="Studholme D.J."/>
        </authorList>
    </citation>
    <scope>NUCLEOTIDE SEQUENCE [LARGE SCALE GENOMIC DNA]</scope>
    <source>
        <tissue evidence="1">Leaf</tissue>
    </source>
</reference>
<proteinExistence type="predicted"/>